<protein>
    <submittedName>
        <fullName evidence="1">Uncharacterized protein</fullName>
    </submittedName>
</protein>
<gene>
    <name evidence="1" type="ORF">BRAFLDRAFT_93773</name>
</gene>
<reference evidence="1" key="1">
    <citation type="journal article" date="2008" name="Nature">
        <title>The amphioxus genome and the evolution of the chordate karyotype.</title>
        <authorList>
            <consortium name="US DOE Joint Genome Institute (JGI-PGF)"/>
            <person name="Putnam N.H."/>
            <person name="Butts T."/>
            <person name="Ferrier D.E.K."/>
            <person name="Furlong R.F."/>
            <person name="Hellsten U."/>
            <person name="Kawashima T."/>
            <person name="Robinson-Rechavi M."/>
            <person name="Shoguchi E."/>
            <person name="Terry A."/>
            <person name="Yu J.-K."/>
            <person name="Benito-Gutierrez E.L."/>
            <person name="Dubchak I."/>
            <person name="Garcia-Fernandez J."/>
            <person name="Gibson-Brown J.J."/>
            <person name="Grigoriev I.V."/>
            <person name="Horton A.C."/>
            <person name="de Jong P.J."/>
            <person name="Jurka J."/>
            <person name="Kapitonov V.V."/>
            <person name="Kohara Y."/>
            <person name="Kuroki Y."/>
            <person name="Lindquist E."/>
            <person name="Lucas S."/>
            <person name="Osoegawa K."/>
            <person name="Pennacchio L.A."/>
            <person name="Salamov A.A."/>
            <person name="Satou Y."/>
            <person name="Sauka-Spengler T."/>
            <person name="Schmutz J."/>
            <person name="Shin-I T."/>
            <person name="Toyoda A."/>
            <person name="Bronner-Fraser M."/>
            <person name="Fujiyama A."/>
            <person name="Holland L.Z."/>
            <person name="Holland P.W.H."/>
            <person name="Satoh N."/>
            <person name="Rokhsar D.S."/>
        </authorList>
    </citation>
    <scope>NUCLEOTIDE SEQUENCE [LARGE SCALE GENOMIC DNA]</scope>
    <source>
        <strain evidence="1">S238N-H82</strain>
        <tissue evidence="1">Testes</tissue>
    </source>
</reference>
<accession>C3XRV0</accession>
<dbReference type="InParanoid" id="C3XRV0"/>
<dbReference type="EMBL" id="GG666456">
    <property type="protein sequence ID" value="EEN69418.1"/>
    <property type="molecule type" value="Genomic_DNA"/>
</dbReference>
<organism>
    <name type="scientific">Branchiostoma floridae</name>
    <name type="common">Florida lancelet</name>
    <name type="synonym">Amphioxus</name>
    <dbReference type="NCBI Taxonomy" id="7739"/>
    <lineage>
        <taxon>Eukaryota</taxon>
        <taxon>Metazoa</taxon>
        <taxon>Chordata</taxon>
        <taxon>Cephalochordata</taxon>
        <taxon>Leptocardii</taxon>
        <taxon>Amphioxiformes</taxon>
        <taxon>Branchiostomatidae</taxon>
        <taxon>Branchiostoma</taxon>
    </lineage>
</organism>
<dbReference type="AlphaFoldDB" id="C3XRV0"/>
<sequence>MITIVRGSLCMADDTFQPRVTPEAGHAVCVITGLLPCRLIQTALREPRPLRDNTRLDVIALTSSPACLPSKGEPGALTQLPHYSIHHVGVGDQSSALADSPALGVVYPSTVLSLFSGPEETKMSPVRTIESHQLAVQRC</sequence>
<name>C3XRV0_BRAFL</name>
<proteinExistence type="predicted"/>
<evidence type="ECO:0000313" key="1">
    <source>
        <dbReference type="EMBL" id="EEN69418.1"/>
    </source>
</evidence>